<evidence type="ECO:0000313" key="2">
    <source>
        <dbReference type="Proteomes" id="UP000670092"/>
    </source>
</evidence>
<accession>A0A8H8CSU6</accession>
<gene>
    <name evidence="1" type="ORF">I7I52_11985</name>
</gene>
<organism evidence="1 2">
    <name type="scientific">Ajellomyces capsulatus</name>
    <name type="common">Darling's disease fungus</name>
    <name type="synonym">Histoplasma capsulatum</name>
    <dbReference type="NCBI Taxonomy" id="5037"/>
    <lineage>
        <taxon>Eukaryota</taxon>
        <taxon>Fungi</taxon>
        <taxon>Dikarya</taxon>
        <taxon>Ascomycota</taxon>
        <taxon>Pezizomycotina</taxon>
        <taxon>Eurotiomycetes</taxon>
        <taxon>Eurotiomycetidae</taxon>
        <taxon>Onygenales</taxon>
        <taxon>Ajellomycetaceae</taxon>
        <taxon>Histoplasma</taxon>
    </lineage>
</organism>
<dbReference type="EMBL" id="JAEVHI010000006">
    <property type="protein sequence ID" value="KAG5288482.1"/>
    <property type="molecule type" value="Genomic_DNA"/>
</dbReference>
<name>A0A8H8CSU6_AJECA</name>
<dbReference type="Proteomes" id="UP000670092">
    <property type="component" value="Unassembled WGS sequence"/>
</dbReference>
<dbReference type="AlphaFoldDB" id="A0A8H8CSU6"/>
<reference evidence="1 2" key="1">
    <citation type="submission" date="2021-01" db="EMBL/GenBank/DDBJ databases">
        <title>Chromosome-level genome assembly of a human fungal pathogen reveals clustering of transcriptionally co-regulated genes.</title>
        <authorList>
            <person name="Voorhies M."/>
            <person name="Cohen S."/>
            <person name="Shea T.P."/>
            <person name="Petrus S."/>
            <person name="Munoz J.F."/>
            <person name="Poplawski S."/>
            <person name="Goldman W.E."/>
            <person name="Michael T."/>
            <person name="Cuomo C.A."/>
            <person name="Sil A."/>
            <person name="Beyhan S."/>
        </authorList>
    </citation>
    <scope>NUCLEOTIDE SEQUENCE [LARGE SCALE GENOMIC DNA]</scope>
    <source>
        <strain evidence="1 2">G184AR</strain>
    </source>
</reference>
<evidence type="ECO:0000313" key="1">
    <source>
        <dbReference type="EMBL" id="KAG5288482.1"/>
    </source>
</evidence>
<comment type="caution">
    <text evidence="1">The sequence shown here is derived from an EMBL/GenBank/DDBJ whole genome shotgun (WGS) entry which is preliminary data.</text>
</comment>
<protein>
    <submittedName>
        <fullName evidence="1">Uncharacterized protein</fullName>
    </submittedName>
</protein>
<proteinExistence type="predicted"/>
<dbReference type="VEuPathDB" id="FungiDB:I7I52_11985"/>
<sequence length="70" mass="8004">MEWKNPSPAVLVFPRTALHPRCSVPDVPCIAVLTRPILPFQQTPRVDIGLMHFTPNFQHQSLGFNQLVWL</sequence>